<reference evidence="1" key="1">
    <citation type="submission" date="2022-03" db="EMBL/GenBank/DDBJ databases">
        <title>Draft genome sequence of Aduncisulcus paluster, a free-living microaerophilic Fornicata.</title>
        <authorList>
            <person name="Yuyama I."/>
            <person name="Kume K."/>
            <person name="Tamura T."/>
            <person name="Inagaki Y."/>
            <person name="Hashimoto T."/>
        </authorList>
    </citation>
    <scope>NUCLEOTIDE SEQUENCE</scope>
    <source>
        <strain evidence="1">NY0171</strain>
    </source>
</reference>
<gene>
    <name evidence="1" type="ORF">ADUPG1_014154</name>
</gene>
<evidence type="ECO:0000313" key="1">
    <source>
        <dbReference type="EMBL" id="GKT29715.1"/>
    </source>
</evidence>
<accession>A0ABQ5KEA4</accession>
<evidence type="ECO:0000313" key="2">
    <source>
        <dbReference type="Proteomes" id="UP001057375"/>
    </source>
</evidence>
<dbReference type="Proteomes" id="UP001057375">
    <property type="component" value="Unassembled WGS sequence"/>
</dbReference>
<comment type="caution">
    <text evidence="1">The sequence shown here is derived from an EMBL/GenBank/DDBJ whole genome shotgun (WGS) entry which is preliminary data.</text>
</comment>
<sequence>MGPDEAKRQQKIFRRNMSQWKKSFSPQCALFSKHMYGESCDSSIYLPLIHYSLMPYDIPKCMMNYIDNGVCDMLSDRHMVSPHCMHLAFLPPQNASIPRRLHHINICLSNLYQPMVLEFTFHVRVSSDSTVRVVKTFYFKKIVSHNYEWYVLPIDVPNVVSCDVVCPISHSSDRWGAIYMIRFVKDPESAAITRKERIHQGKLRKENLIKSMFTGHGDPHFHVGHSIDELLSSTLKLNPKLISGAFIREDKRLTHLPRNILIGDSAVDRVIFYSMDIVFPPSPLPHCVSYLMLFVDARSSRPRYLDIDFTIYGGEVIKKYYMLWDRAFEGRSWRVLPVFLDDVIECHISCVSSQGGNPYCIVYNLMFTHNTEREHRAIVWREQHLREKHSLEAIERNYDRIWSGE</sequence>
<proteinExistence type="predicted"/>
<organism evidence="1 2">
    <name type="scientific">Aduncisulcus paluster</name>
    <dbReference type="NCBI Taxonomy" id="2918883"/>
    <lineage>
        <taxon>Eukaryota</taxon>
        <taxon>Metamonada</taxon>
        <taxon>Carpediemonas-like organisms</taxon>
        <taxon>Aduncisulcus</taxon>
    </lineage>
</organism>
<name>A0ABQ5KEA4_9EUKA</name>
<protein>
    <submittedName>
        <fullName evidence="1">Uncharacterized protein</fullName>
    </submittedName>
</protein>
<keyword evidence="2" id="KW-1185">Reference proteome</keyword>
<dbReference type="EMBL" id="BQXS01013847">
    <property type="protein sequence ID" value="GKT29715.1"/>
    <property type="molecule type" value="Genomic_DNA"/>
</dbReference>